<dbReference type="EMBL" id="JALHLF010000236">
    <property type="protein sequence ID" value="MCJ2185138.1"/>
    <property type="molecule type" value="Genomic_DNA"/>
</dbReference>
<feature type="non-terminal residue" evidence="2">
    <location>
        <position position="117"/>
    </location>
</feature>
<name>A0ABT0BJJ4_9SPHN</name>
<gene>
    <name evidence="2" type="ORF">MTR62_20965</name>
</gene>
<evidence type="ECO:0000256" key="1">
    <source>
        <dbReference type="SAM" id="MobiDB-lite"/>
    </source>
</evidence>
<evidence type="ECO:0000313" key="2">
    <source>
        <dbReference type="EMBL" id="MCJ2185138.1"/>
    </source>
</evidence>
<proteinExistence type="predicted"/>
<accession>A0ABT0BJJ4</accession>
<dbReference type="Proteomes" id="UP001162881">
    <property type="component" value="Unassembled WGS sequence"/>
</dbReference>
<comment type="caution">
    <text evidence="2">The sequence shown here is derived from an EMBL/GenBank/DDBJ whole genome shotgun (WGS) entry which is preliminary data.</text>
</comment>
<sequence length="117" mass="13533">MTKTYKTRHQLFLPQDLSRRLLAGSSPPPSNGRSSMTKTYKTRHQLFLPQDLSRRLAHLAQSSGRARSEILVEALDAWFTRRAAPKTDEALGARLARIERNLYWLRRNEGLVWEIMA</sequence>
<evidence type="ECO:0000313" key="3">
    <source>
        <dbReference type="Proteomes" id="UP001162881"/>
    </source>
</evidence>
<feature type="region of interest" description="Disordered" evidence="1">
    <location>
        <begin position="20"/>
        <end position="40"/>
    </location>
</feature>
<dbReference type="CDD" id="cd21631">
    <property type="entry name" value="RHH_CopG_NikR-like"/>
    <property type="match status" value="1"/>
</dbReference>
<reference evidence="2" key="1">
    <citation type="submission" date="2022-03" db="EMBL/GenBank/DDBJ databases">
        <title>Identification of a novel bacterium isolated from mangrove sediments.</title>
        <authorList>
            <person name="Pan X."/>
        </authorList>
    </citation>
    <scope>NUCLEOTIDE SEQUENCE</scope>
    <source>
        <strain evidence="2">B1949</strain>
    </source>
</reference>
<keyword evidence="3" id="KW-1185">Reference proteome</keyword>
<dbReference type="RefSeq" id="WP_244024597.1">
    <property type="nucleotide sequence ID" value="NZ_JALHLF010000236.1"/>
</dbReference>
<protein>
    <submittedName>
        <fullName evidence="2">Ribbon-helix-helix domain-containing protein</fullName>
    </submittedName>
</protein>
<organism evidence="2 3">
    <name type="scientific">Novosphingobium organovorum</name>
    <dbReference type="NCBI Taxonomy" id="2930092"/>
    <lineage>
        <taxon>Bacteria</taxon>
        <taxon>Pseudomonadati</taxon>
        <taxon>Pseudomonadota</taxon>
        <taxon>Alphaproteobacteria</taxon>
        <taxon>Sphingomonadales</taxon>
        <taxon>Sphingomonadaceae</taxon>
        <taxon>Novosphingobium</taxon>
    </lineage>
</organism>